<evidence type="ECO:0000256" key="2">
    <source>
        <dbReference type="ARBA" id="ARBA00007776"/>
    </source>
</evidence>
<dbReference type="eggNOG" id="COG2891">
    <property type="taxonomic scope" value="Bacteria"/>
</dbReference>
<evidence type="ECO:0000256" key="1">
    <source>
        <dbReference type="ARBA" id="ARBA00004651"/>
    </source>
</evidence>
<dbReference type="EMBL" id="LWRY01000010">
    <property type="protein sequence ID" value="OCX75753.1"/>
    <property type="molecule type" value="Genomic_DNA"/>
</dbReference>
<evidence type="ECO:0000256" key="5">
    <source>
        <dbReference type="ARBA" id="ARBA00022960"/>
    </source>
</evidence>
<evidence type="ECO:0000256" key="8">
    <source>
        <dbReference type="SAM" id="Phobius"/>
    </source>
</evidence>
<dbReference type="RefSeq" id="WP_010637241.1">
    <property type="nucleotide sequence ID" value="NZ_DAIAWO010000135.1"/>
</dbReference>
<dbReference type="PANTHER" id="PTHR37484:SF1">
    <property type="entry name" value="ROD SHAPE-DETERMINING PROTEIN MRED"/>
    <property type="match status" value="1"/>
</dbReference>
<keyword evidence="3" id="KW-1003">Cell membrane</keyword>
<dbReference type="GO" id="GO:0008360">
    <property type="term" value="P:regulation of cell shape"/>
    <property type="evidence" value="ECO:0007669"/>
    <property type="project" value="UniProtKB-KW"/>
</dbReference>
<protein>
    <submittedName>
        <fullName evidence="9">Rod shape-determining protein MreD</fullName>
    </submittedName>
</protein>
<evidence type="ECO:0000256" key="7">
    <source>
        <dbReference type="ARBA" id="ARBA00023136"/>
    </source>
</evidence>
<keyword evidence="5" id="KW-0133">Cell shape</keyword>
<keyword evidence="12" id="KW-1185">Reference proteome</keyword>
<gene>
    <name evidence="9" type="ORF">A6M23_01530</name>
    <name evidence="10" type="ORF">A6P07_01415</name>
</gene>
<dbReference type="EMBL" id="LWSA01000017">
    <property type="protein sequence ID" value="OCX76820.1"/>
    <property type="molecule type" value="Genomic_DNA"/>
</dbReference>
<feature type="transmembrane region" description="Helical" evidence="8">
    <location>
        <begin position="124"/>
        <end position="146"/>
    </location>
</feature>
<dbReference type="GeneID" id="60697388"/>
<dbReference type="NCBIfam" id="TIGR03426">
    <property type="entry name" value="shape_MreD"/>
    <property type="match status" value="1"/>
</dbReference>
<evidence type="ECO:0000313" key="9">
    <source>
        <dbReference type="EMBL" id="OCX75753.1"/>
    </source>
</evidence>
<feature type="transmembrane region" description="Helical" evidence="8">
    <location>
        <begin position="69"/>
        <end position="87"/>
    </location>
</feature>
<evidence type="ECO:0000256" key="6">
    <source>
        <dbReference type="ARBA" id="ARBA00022989"/>
    </source>
</evidence>
<comment type="caution">
    <text evidence="9">The sequence shown here is derived from an EMBL/GenBank/DDBJ whole genome shotgun (WGS) entry which is preliminary data.</text>
</comment>
<comment type="subcellular location">
    <subcellularLocation>
        <location evidence="1">Cell membrane</location>
        <topology evidence="1">Multi-pass membrane protein</topology>
    </subcellularLocation>
</comment>
<keyword evidence="7 8" id="KW-0472">Membrane</keyword>
<dbReference type="GO" id="GO:0005886">
    <property type="term" value="C:plasma membrane"/>
    <property type="evidence" value="ECO:0007669"/>
    <property type="project" value="UniProtKB-SubCell"/>
</dbReference>
<dbReference type="Proteomes" id="UP000095008">
    <property type="component" value="Unassembled WGS sequence"/>
</dbReference>
<keyword evidence="4 8" id="KW-0812">Transmembrane</keyword>
<evidence type="ECO:0000256" key="4">
    <source>
        <dbReference type="ARBA" id="ARBA00022692"/>
    </source>
</evidence>
<keyword evidence="6 8" id="KW-1133">Transmembrane helix</keyword>
<dbReference type="OrthoDB" id="5297408at2"/>
<organism evidence="9 12">
    <name type="scientific">Acidithiobacillus thiooxidans</name>
    <name type="common">Thiobacillus thiooxidans</name>
    <dbReference type="NCBI Taxonomy" id="930"/>
    <lineage>
        <taxon>Bacteria</taxon>
        <taxon>Pseudomonadati</taxon>
        <taxon>Pseudomonadota</taxon>
        <taxon>Acidithiobacillia</taxon>
        <taxon>Acidithiobacillales</taxon>
        <taxon>Acidithiobacillaceae</taxon>
        <taxon>Acidithiobacillus</taxon>
    </lineage>
</organism>
<evidence type="ECO:0000256" key="3">
    <source>
        <dbReference type="ARBA" id="ARBA00022475"/>
    </source>
</evidence>
<dbReference type="AlphaFoldDB" id="A0A1C2IID3"/>
<reference evidence="9 11" key="1">
    <citation type="journal article" date="2016" name="Int. J. Mol. Sci.">
        <title>Comparative genomics of the extreme acidophile Acidithiobacillus thiooxidans reveals intraspecific divergence and niche adaptation.</title>
        <authorList>
            <person name="Zhang X."/>
            <person name="Feng X."/>
            <person name="Tao J."/>
            <person name="Ma L."/>
            <person name="Xiao Y."/>
            <person name="Liang Y."/>
            <person name="Liu X."/>
            <person name="Yin H."/>
        </authorList>
    </citation>
    <scope>NUCLEOTIDE SEQUENCE [LARGE SCALE GENOMIC DNA]</scope>
    <source>
        <strain evidence="10 11">A02</strain>
        <strain evidence="9">DXS-W</strain>
    </source>
</reference>
<comment type="similarity">
    <text evidence="2">Belongs to the MreD family.</text>
</comment>
<feature type="transmembrane region" description="Helical" evidence="8">
    <location>
        <begin position="99"/>
        <end position="118"/>
    </location>
</feature>
<dbReference type="Proteomes" id="UP000094893">
    <property type="component" value="Unassembled WGS sequence"/>
</dbReference>
<dbReference type="InterPro" id="IPR007227">
    <property type="entry name" value="Cell_shape_determining_MreD"/>
</dbReference>
<sequence length="157" mass="17795">MNAVALVIAFFLAMALETLPSGPVYGMIHPDFVALLLLYWSIRSGSELSYTVVWLIGLLQDMVMGNVPGGQAVADVLMIYALVNGLVRVRHLSVWEQLVFIFMLLFAHRLIVWSWQLWSGPVSWHFSLLLSPLMGALLWPLFTYLLDYLRHHLQASP</sequence>
<proteinExistence type="inferred from homology"/>
<evidence type="ECO:0000313" key="12">
    <source>
        <dbReference type="Proteomes" id="UP000095008"/>
    </source>
</evidence>
<evidence type="ECO:0000313" key="11">
    <source>
        <dbReference type="Proteomes" id="UP000094893"/>
    </source>
</evidence>
<dbReference type="PANTHER" id="PTHR37484">
    <property type="entry name" value="ROD SHAPE-DETERMINING PROTEIN MRED"/>
    <property type="match status" value="1"/>
</dbReference>
<evidence type="ECO:0000313" key="10">
    <source>
        <dbReference type="EMBL" id="OCX76820.1"/>
    </source>
</evidence>
<name>A0A1C2IID3_ACITH</name>
<dbReference type="InterPro" id="IPR026034">
    <property type="entry name" value="MreD_proteobac"/>
</dbReference>
<accession>A0A1C2IID3</accession>
<dbReference type="Pfam" id="PF04093">
    <property type="entry name" value="MreD"/>
    <property type="match status" value="1"/>
</dbReference>